<dbReference type="STRING" id="930146.SAMN05192533_107199"/>
<dbReference type="PANTHER" id="PTHR21708:SF26">
    <property type="entry name" value="2-DEHYDROPANTOATE 2-REDUCTASE"/>
    <property type="match status" value="1"/>
</dbReference>
<evidence type="ECO:0000256" key="4">
    <source>
        <dbReference type="RuleBase" id="RU362068"/>
    </source>
</evidence>
<protein>
    <recommendedName>
        <fullName evidence="4">2-dehydropantoate 2-reductase</fullName>
        <ecNumber evidence="4">1.1.1.169</ecNumber>
    </recommendedName>
    <alternativeName>
        <fullName evidence="4">Ketopantoate reductase</fullName>
    </alternativeName>
</protein>
<comment type="pathway">
    <text evidence="4">Cofactor biosynthesis; (R)-pantothenate biosynthesis; (R)-pantoate from 3-methyl-2-oxobutanoate: step 2/2.</text>
</comment>
<evidence type="ECO:0000256" key="1">
    <source>
        <dbReference type="ARBA" id="ARBA00007870"/>
    </source>
</evidence>
<dbReference type="InterPro" id="IPR051402">
    <property type="entry name" value="KPR-Related"/>
</dbReference>
<dbReference type="SUPFAM" id="SSF48179">
    <property type="entry name" value="6-phosphogluconate dehydrogenase C-terminal domain-like"/>
    <property type="match status" value="1"/>
</dbReference>
<name>A0A1H8CQW3_9BACI</name>
<keyword evidence="3 4" id="KW-0560">Oxidoreductase</keyword>
<dbReference type="SUPFAM" id="SSF51735">
    <property type="entry name" value="NAD(P)-binding Rossmann-fold domains"/>
    <property type="match status" value="1"/>
</dbReference>
<feature type="domain" description="Ketopantoate reductase N-terminal" evidence="5">
    <location>
        <begin position="3"/>
        <end position="151"/>
    </location>
</feature>
<dbReference type="InterPro" id="IPR013332">
    <property type="entry name" value="KPR_N"/>
</dbReference>
<sequence>MRILVVGAGGIGGYFGGRLVEKGEDVTFLVRETRKQQLDQNGLVVESVHGNMKLQPKTMLSGETAEPFDVILLSTKSYHLQGAIDSIKDYVTENTVILPLLNGIAHVEELRAAFGENHVIGGLCFIETTLDEQGKVIQTSPIHDLVFGEYSQEKTERIMKLQAAFEGTKANFRLSDNIEQDMWHKYQFITTLSGVTSLFRSPIGPIRDQEYGVETIQTLLQEVGSVMRRVDAPLADGIEDNQFQKIMQMGYNMKSSLQRDMEKGLKTEAEHFFGYLLQIAKEKQLSTPVIATVYANLEVYEAQ</sequence>
<feature type="domain" description="Ketopantoate reductase C-terminal" evidence="6">
    <location>
        <begin position="177"/>
        <end position="300"/>
    </location>
</feature>
<evidence type="ECO:0000259" key="5">
    <source>
        <dbReference type="Pfam" id="PF02558"/>
    </source>
</evidence>
<dbReference type="InterPro" id="IPR013752">
    <property type="entry name" value="KPA_reductase"/>
</dbReference>
<dbReference type="Pfam" id="PF08546">
    <property type="entry name" value="ApbA_C"/>
    <property type="match status" value="1"/>
</dbReference>
<evidence type="ECO:0000259" key="6">
    <source>
        <dbReference type="Pfam" id="PF08546"/>
    </source>
</evidence>
<dbReference type="GO" id="GO:0008677">
    <property type="term" value="F:2-dehydropantoate 2-reductase activity"/>
    <property type="evidence" value="ECO:0007669"/>
    <property type="project" value="UniProtKB-EC"/>
</dbReference>
<dbReference type="OrthoDB" id="9793586at2"/>
<dbReference type="FunFam" id="3.40.50.720:FF:000307">
    <property type="entry name" value="2-dehydropantoate 2-reductase"/>
    <property type="match status" value="1"/>
</dbReference>
<accession>A0A1H8CQW3</accession>
<dbReference type="InterPro" id="IPR013328">
    <property type="entry name" value="6PGD_dom2"/>
</dbReference>
<keyword evidence="8" id="KW-1185">Reference proteome</keyword>
<dbReference type="Gene3D" id="3.40.50.720">
    <property type="entry name" value="NAD(P)-binding Rossmann-like Domain"/>
    <property type="match status" value="1"/>
</dbReference>
<keyword evidence="2 4" id="KW-0521">NADP</keyword>
<evidence type="ECO:0000256" key="2">
    <source>
        <dbReference type="ARBA" id="ARBA00022857"/>
    </source>
</evidence>
<gene>
    <name evidence="7" type="ORF">SAMN05192533_107199</name>
</gene>
<organism evidence="7 8">
    <name type="scientific">Mesobacillus persicus</name>
    <dbReference type="NCBI Taxonomy" id="930146"/>
    <lineage>
        <taxon>Bacteria</taxon>
        <taxon>Bacillati</taxon>
        <taxon>Bacillota</taxon>
        <taxon>Bacilli</taxon>
        <taxon>Bacillales</taxon>
        <taxon>Bacillaceae</taxon>
        <taxon>Mesobacillus</taxon>
    </lineage>
</organism>
<dbReference type="NCBIfam" id="TIGR00745">
    <property type="entry name" value="apbA_panE"/>
    <property type="match status" value="1"/>
</dbReference>
<dbReference type="PANTHER" id="PTHR21708">
    <property type="entry name" value="PROBABLE 2-DEHYDROPANTOATE 2-REDUCTASE"/>
    <property type="match status" value="1"/>
</dbReference>
<comment type="function">
    <text evidence="4">Catalyzes the NADPH-dependent reduction of ketopantoate into pantoic acid.</text>
</comment>
<dbReference type="EC" id="1.1.1.169" evidence="4"/>
<dbReference type="FunFam" id="1.10.1040.10:FF:000017">
    <property type="entry name" value="2-dehydropantoate 2-reductase"/>
    <property type="match status" value="1"/>
</dbReference>
<dbReference type="Pfam" id="PF02558">
    <property type="entry name" value="ApbA"/>
    <property type="match status" value="1"/>
</dbReference>
<dbReference type="GO" id="GO:0015940">
    <property type="term" value="P:pantothenate biosynthetic process"/>
    <property type="evidence" value="ECO:0007669"/>
    <property type="project" value="UniProtKB-UniPathway"/>
</dbReference>
<evidence type="ECO:0000256" key="3">
    <source>
        <dbReference type="ARBA" id="ARBA00023002"/>
    </source>
</evidence>
<evidence type="ECO:0000313" key="7">
    <source>
        <dbReference type="EMBL" id="SEM97415.1"/>
    </source>
</evidence>
<proteinExistence type="inferred from homology"/>
<evidence type="ECO:0000313" key="8">
    <source>
        <dbReference type="Proteomes" id="UP000198553"/>
    </source>
</evidence>
<dbReference type="EMBL" id="FOBW01000007">
    <property type="protein sequence ID" value="SEM97415.1"/>
    <property type="molecule type" value="Genomic_DNA"/>
</dbReference>
<dbReference type="InterPro" id="IPR036291">
    <property type="entry name" value="NAD(P)-bd_dom_sf"/>
</dbReference>
<dbReference type="InterPro" id="IPR003710">
    <property type="entry name" value="ApbA"/>
</dbReference>
<reference evidence="8" key="1">
    <citation type="submission" date="2016-10" db="EMBL/GenBank/DDBJ databases">
        <authorList>
            <person name="Varghese N."/>
            <person name="Submissions S."/>
        </authorList>
    </citation>
    <scope>NUCLEOTIDE SEQUENCE [LARGE SCALE GENOMIC DNA]</scope>
    <source>
        <strain evidence="8">B48,IBRC-M 10115,DSM 25386,CECT 8001</strain>
    </source>
</reference>
<dbReference type="Gene3D" id="1.10.1040.10">
    <property type="entry name" value="N-(1-d-carboxylethyl)-l-norvaline Dehydrogenase, domain 2"/>
    <property type="match status" value="1"/>
</dbReference>
<dbReference type="UniPathway" id="UPA00028">
    <property type="reaction ID" value="UER00004"/>
</dbReference>
<dbReference type="GO" id="GO:0005737">
    <property type="term" value="C:cytoplasm"/>
    <property type="evidence" value="ECO:0007669"/>
    <property type="project" value="TreeGrafter"/>
</dbReference>
<comment type="catalytic activity">
    <reaction evidence="4">
        <text>(R)-pantoate + NADP(+) = 2-dehydropantoate + NADPH + H(+)</text>
        <dbReference type="Rhea" id="RHEA:16233"/>
        <dbReference type="ChEBI" id="CHEBI:11561"/>
        <dbReference type="ChEBI" id="CHEBI:15378"/>
        <dbReference type="ChEBI" id="CHEBI:15980"/>
        <dbReference type="ChEBI" id="CHEBI:57783"/>
        <dbReference type="ChEBI" id="CHEBI:58349"/>
        <dbReference type="EC" id="1.1.1.169"/>
    </reaction>
</comment>
<keyword evidence="4" id="KW-0566">Pantothenate biosynthesis</keyword>
<dbReference type="Proteomes" id="UP000198553">
    <property type="component" value="Unassembled WGS sequence"/>
</dbReference>
<dbReference type="RefSeq" id="WP_090745503.1">
    <property type="nucleotide sequence ID" value="NZ_FOBW01000007.1"/>
</dbReference>
<comment type="similarity">
    <text evidence="1 4">Belongs to the ketopantoate reductase family.</text>
</comment>
<dbReference type="InterPro" id="IPR008927">
    <property type="entry name" value="6-PGluconate_DH-like_C_sf"/>
</dbReference>
<dbReference type="AlphaFoldDB" id="A0A1H8CQW3"/>